<keyword evidence="4" id="KW-0145">Chemotaxis</keyword>
<dbReference type="CDD" id="cd16433">
    <property type="entry name" value="CheB"/>
    <property type="match status" value="1"/>
</dbReference>
<dbReference type="GO" id="GO:0000156">
    <property type="term" value="F:phosphorelay response regulator activity"/>
    <property type="evidence" value="ECO:0007669"/>
    <property type="project" value="InterPro"/>
</dbReference>
<evidence type="ECO:0000256" key="1">
    <source>
        <dbReference type="ARBA" id="ARBA00022801"/>
    </source>
</evidence>
<dbReference type="PROSITE" id="PS00290">
    <property type="entry name" value="IG_MHC"/>
    <property type="match status" value="1"/>
</dbReference>
<dbReference type="InterPro" id="IPR035909">
    <property type="entry name" value="CheB_C"/>
</dbReference>
<proteinExistence type="predicted"/>
<dbReference type="InterPro" id="IPR000673">
    <property type="entry name" value="Sig_transdc_resp-reg_Me-estase"/>
</dbReference>
<feature type="active site" evidence="4">
    <location>
        <position position="148"/>
    </location>
</feature>
<dbReference type="Pfam" id="PF01339">
    <property type="entry name" value="CheB_methylest"/>
    <property type="match status" value="1"/>
</dbReference>
<reference evidence="6 7" key="1">
    <citation type="submission" date="2018-06" db="EMBL/GenBank/DDBJ databases">
        <authorList>
            <consortium name="Pathogen Informatics"/>
            <person name="Doyle S."/>
        </authorList>
    </citation>
    <scope>NUCLEOTIDE SEQUENCE [LARGE SCALE GENOMIC DNA]</scope>
    <source>
        <strain evidence="6 7">NCTC13184</strain>
    </source>
</reference>
<dbReference type="OrthoDB" id="9791760at2"/>
<feature type="domain" description="CheB-type methylesterase" evidence="5">
    <location>
        <begin position="18"/>
        <end position="206"/>
    </location>
</feature>
<dbReference type="GO" id="GO:0006935">
    <property type="term" value="P:chemotaxis"/>
    <property type="evidence" value="ECO:0007669"/>
    <property type="project" value="UniProtKB-UniRule"/>
</dbReference>
<feature type="active site" evidence="4">
    <location>
        <position position="56"/>
    </location>
</feature>
<evidence type="ECO:0000313" key="6">
    <source>
        <dbReference type="EMBL" id="SUA42805.1"/>
    </source>
</evidence>
<evidence type="ECO:0000256" key="4">
    <source>
        <dbReference type="PROSITE-ProRule" id="PRU00050"/>
    </source>
</evidence>
<keyword evidence="1 4" id="KW-0378">Hydrolase</keyword>
<dbReference type="GO" id="GO:0005737">
    <property type="term" value="C:cytoplasm"/>
    <property type="evidence" value="ECO:0007669"/>
    <property type="project" value="InterPro"/>
</dbReference>
<evidence type="ECO:0000259" key="5">
    <source>
        <dbReference type="PROSITE" id="PS50122"/>
    </source>
</evidence>
<comment type="catalytic activity">
    <reaction evidence="3">
        <text>[protein]-L-glutamate 5-O-methyl ester + H2O = L-glutamyl-[protein] + methanol + H(+)</text>
        <dbReference type="Rhea" id="RHEA:23236"/>
        <dbReference type="Rhea" id="RHEA-COMP:10208"/>
        <dbReference type="Rhea" id="RHEA-COMP:10311"/>
        <dbReference type="ChEBI" id="CHEBI:15377"/>
        <dbReference type="ChEBI" id="CHEBI:15378"/>
        <dbReference type="ChEBI" id="CHEBI:17790"/>
        <dbReference type="ChEBI" id="CHEBI:29973"/>
        <dbReference type="ChEBI" id="CHEBI:82795"/>
        <dbReference type="EC" id="3.1.1.61"/>
    </reaction>
</comment>
<dbReference type="Proteomes" id="UP000255082">
    <property type="component" value="Unassembled WGS sequence"/>
</dbReference>
<dbReference type="PANTHER" id="PTHR42872">
    <property type="entry name" value="PROTEIN-GLUTAMATE METHYLESTERASE/PROTEIN-GLUTAMINE GLUTAMINASE"/>
    <property type="match status" value="1"/>
</dbReference>
<sequence length="345" mass="36335">MNESLAADPAETEAGAARLPQDLIVAGASAGGVEALREFVGGLPPDLDAAVAIVLHMPPHGASALPAILNRTGPLPAVAATDGMPLRSGVVYVAVPDRHLVVTSTHLHLSRGPTENGHRPGVDALFRSAAMSWAPRVACAVLSGTLDDGTAGAALVANRGGVVAAQEPHDALYRGMPQSVMDSVAVDLVLPARDLGKAVADRLRTRRRTADPPDASELQRLEARIDAGAVPGNEGVAAMARPSGLTCPDCNGVLYVLEDSGRYRCRVGHAWTAEALLIQQKVEVDKALWTALRALEEKQRLAERMTGDAARHGDDRLAQRYREQGAEQAAAIETLRKLLVDRSTN</sequence>
<dbReference type="GO" id="GO:0008984">
    <property type="term" value="F:protein-glutamate methylesterase activity"/>
    <property type="evidence" value="ECO:0007669"/>
    <property type="project" value="UniProtKB-EC"/>
</dbReference>
<organism evidence="6 7">
    <name type="scientific">Nocardia africana</name>
    <dbReference type="NCBI Taxonomy" id="134964"/>
    <lineage>
        <taxon>Bacteria</taxon>
        <taxon>Bacillati</taxon>
        <taxon>Actinomycetota</taxon>
        <taxon>Actinomycetes</taxon>
        <taxon>Mycobacteriales</taxon>
        <taxon>Nocardiaceae</taxon>
        <taxon>Nocardia</taxon>
    </lineage>
</organism>
<dbReference type="RefSeq" id="WP_062963101.1">
    <property type="nucleotide sequence ID" value="NZ_JAJFOE010000001.1"/>
</dbReference>
<dbReference type="EC" id="3.1.1.61" evidence="2"/>
<dbReference type="SUPFAM" id="SSF52738">
    <property type="entry name" value="Methylesterase CheB, C-terminal domain"/>
    <property type="match status" value="1"/>
</dbReference>
<gene>
    <name evidence="6" type="primary">cheB</name>
    <name evidence="6" type="ORF">NCTC13184_02164</name>
</gene>
<dbReference type="PIRSF" id="PIRSF036461">
    <property type="entry name" value="Chmtx_methlestr"/>
    <property type="match status" value="1"/>
</dbReference>
<evidence type="ECO:0000256" key="2">
    <source>
        <dbReference type="ARBA" id="ARBA00039140"/>
    </source>
</evidence>
<accession>A0A378WQC1</accession>
<dbReference type="EMBL" id="UGRU01000001">
    <property type="protein sequence ID" value="SUA42805.1"/>
    <property type="molecule type" value="Genomic_DNA"/>
</dbReference>
<dbReference type="Gene3D" id="3.40.50.180">
    <property type="entry name" value="Methylesterase CheB, C-terminal domain"/>
    <property type="match status" value="1"/>
</dbReference>
<dbReference type="PROSITE" id="PS50122">
    <property type="entry name" value="CHEB"/>
    <property type="match status" value="1"/>
</dbReference>
<evidence type="ECO:0000256" key="3">
    <source>
        <dbReference type="ARBA" id="ARBA00048267"/>
    </source>
</evidence>
<protein>
    <recommendedName>
        <fullName evidence="2">protein-glutamate methylesterase</fullName>
        <ecNumber evidence="2">3.1.1.61</ecNumber>
    </recommendedName>
</protein>
<evidence type="ECO:0000313" key="7">
    <source>
        <dbReference type="Proteomes" id="UP000255082"/>
    </source>
</evidence>
<name>A0A378WQC1_9NOCA</name>
<dbReference type="PANTHER" id="PTHR42872:SF6">
    <property type="entry name" value="PROTEIN-GLUTAMATE METHYLESTERASE_PROTEIN-GLUTAMINE GLUTAMINASE"/>
    <property type="match status" value="1"/>
</dbReference>
<dbReference type="InterPro" id="IPR011247">
    <property type="entry name" value="Chemotax_prot-Glu_Me-esterase"/>
</dbReference>
<dbReference type="InterPro" id="IPR003006">
    <property type="entry name" value="Ig/MHC_CS"/>
</dbReference>
<dbReference type="AlphaFoldDB" id="A0A378WQC1"/>
<feature type="active site" evidence="4">
    <location>
        <position position="29"/>
    </location>
</feature>